<dbReference type="Proteomes" id="UP000024635">
    <property type="component" value="Unassembled WGS sequence"/>
</dbReference>
<comment type="caution">
    <text evidence="3">The sequence shown here is derived from an EMBL/GenBank/DDBJ whole genome shotgun (WGS) entry which is preliminary data.</text>
</comment>
<dbReference type="AlphaFoldDB" id="A0A016WVU7"/>
<comment type="similarity">
    <text evidence="1">Belongs to the TFIIF alpha subunit family.</text>
</comment>
<comment type="function">
    <text evidence="1">TFIIF is a general transcription initiation factor that binds to RNA polymerase II and helps to recruit it to the initiation complex in collaboration with TFIIB. It promotes transcription elongation.</text>
</comment>
<dbReference type="GO" id="GO:0005634">
    <property type="term" value="C:nucleus"/>
    <property type="evidence" value="ECO:0007669"/>
    <property type="project" value="UniProtKB-SubCell"/>
</dbReference>
<feature type="compositionally biased region" description="Acidic residues" evidence="2">
    <location>
        <begin position="95"/>
        <end position="105"/>
    </location>
</feature>
<feature type="compositionally biased region" description="Basic and acidic residues" evidence="2">
    <location>
        <begin position="114"/>
        <end position="130"/>
    </location>
</feature>
<accession>A0A016WVU7</accession>
<keyword evidence="1" id="KW-0238">DNA-binding</keyword>
<gene>
    <name evidence="3" type="primary">Acey_s0483.g2302</name>
    <name evidence="3" type="ORF">Y032_0483g2302</name>
</gene>
<dbReference type="GO" id="GO:0032968">
    <property type="term" value="P:positive regulation of transcription elongation by RNA polymerase II"/>
    <property type="evidence" value="ECO:0007669"/>
    <property type="project" value="InterPro"/>
</dbReference>
<protein>
    <recommendedName>
        <fullName evidence="1">Transcription initiation factor IIF subunit alpha</fullName>
    </recommendedName>
</protein>
<evidence type="ECO:0000313" key="4">
    <source>
        <dbReference type="Proteomes" id="UP000024635"/>
    </source>
</evidence>
<dbReference type="InterPro" id="IPR008851">
    <property type="entry name" value="TFIIF-alpha"/>
</dbReference>
<dbReference type="InterPro" id="IPR036388">
    <property type="entry name" value="WH-like_DNA-bd_sf"/>
</dbReference>
<proteinExistence type="inferred from homology"/>
<evidence type="ECO:0000313" key="3">
    <source>
        <dbReference type="EMBL" id="EYC43721.1"/>
    </source>
</evidence>
<reference evidence="4" key="1">
    <citation type="journal article" date="2015" name="Nat. Genet.">
        <title>The genome and transcriptome of the zoonotic hookworm Ancylostoma ceylanicum identify infection-specific gene families.</title>
        <authorList>
            <person name="Schwarz E.M."/>
            <person name="Hu Y."/>
            <person name="Antoshechkin I."/>
            <person name="Miller M.M."/>
            <person name="Sternberg P.W."/>
            <person name="Aroian R.V."/>
        </authorList>
    </citation>
    <scope>NUCLEOTIDE SEQUENCE</scope>
    <source>
        <strain evidence="4">HY135</strain>
    </source>
</reference>
<feature type="compositionally biased region" description="Basic and acidic residues" evidence="2">
    <location>
        <begin position="138"/>
        <end position="153"/>
    </location>
</feature>
<dbReference type="SUPFAM" id="SSF46785">
    <property type="entry name" value="Winged helix' DNA-binding domain"/>
    <property type="match status" value="1"/>
</dbReference>
<comment type="subcellular location">
    <subcellularLocation>
        <location evidence="1">Nucleus</location>
    </subcellularLocation>
</comment>
<keyword evidence="4" id="KW-1185">Reference proteome</keyword>
<dbReference type="STRING" id="53326.A0A016WVU7"/>
<evidence type="ECO:0000256" key="1">
    <source>
        <dbReference type="RuleBase" id="RU366044"/>
    </source>
</evidence>
<feature type="compositionally biased region" description="Basic and acidic residues" evidence="2">
    <location>
        <begin position="67"/>
        <end position="78"/>
    </location>
</feature>
<feature type="region of interest" description="Disordered" evidence="2">
    <location>
        <begin position="67"/>
        <end position="201"/>
    </location>
</feature>
<name>A0A016WVU7_9BILA</name>
<keyword evidence="1" id="KW-0804">Transcription</keyword>
<dbReference type="Gene3D" id="1.10.10.10">
    <property type="entry name" value="Winged helix-like DNA-binding domain superfamily/Winged helix DNA-binding domain"/>
    <property type="match status" value="1"/>
</dbReference>
<keyword evidence="1" id="KW-0805">Transcription regulation</keyword>
<sequence length="267" mass="29776">MQNGCKVKGSVPINRSLTNFGQFCFYMKFPSTSGLTSTSGHARFTCDSTWQQDVFKERLGGRLKMSREEVPGDEKIEKQLVGVGDEEGLKKMMDSDEETDSDEEDLTKKLLNNDGERKKEHLDIEERDSSGSDTDDPDKEKIDSVVFMPKKEVPNGGEPSTSGTGKKRPAESDPSGPEASNDAKRPKVEAPHVPEGLNEETVRKYLRRKPHTTKELLAKIKQKCGDMTKAEIVTKLAAILKAIEPHQFKQKQGKKDVLFFSLTNTLA</sequence>
<dbReference type="GO" id="GO:0003677">
    <property type="term" value="F:DNA binding"/>
    <property type="evidence" value="ECO:0007669"/>
    <property type="project" value="UniProtKB-KW"/>
</dbReference>
<evidence type="ECO:0000256" key="2">
    <source>
        <dbReference type="SAM" id="MobiDB-lite"/>
    </source>
</evidence>
<dbReference type="EMBL" id="JARK01000083">
    <property type="protein sequence ID" value="EYC43721.1"/>
    <property type="molecule type" value="Genomic_DNA"/>
</dbReference>
<dbReference type="InterPro" id="IPR036390">
    <property type="entry name" value="WH_DNA-bd_sf"/>
</dbReference>
<keyword evidence="1" id="KW-0539">Nucleus</keyword>
<feature type="compositionally biased region" description="Basic and acidic residues" evidence="2">
    <location>
        <begin position="181"/>
        <end position="192"/>
    </location>
</feature>
<dbReference type="OrthoDB" id="76676at2759"/>
<dbReference type="GO" id="GO:0006367">
    <property type="term" value="P:transcription initiation at RNA polymerase II promoter"/>
    <property type="evidence" value="ECO:0007669"/>
    <property type="project" value="InterPro"/>
</dbReference>
<dbReference type="Pfam" id="PF05793">
    <property type="entry name" value="TFIIF_alpha"/>
    <property type="match status" value="1"/>
</dbReference>
<organism evidence="3 4">
    <name type="scientific">Ancylostoma ceylanicum</name>
    <dbReference type="NCBI Taxonomy" id="53326"/>
    <lineage>
        <taxon>Eukaryota</taxon>
        <taxon>Metazoa</taxon>
        <taxon>Ecdysozoa</taxon>
        <taxon>Nematoda</taxon>
        <taxon>Chromadorea</taxon>
        <taxon>Rhabditida</taxon>
        <taxon>Rhabditina</taxon>
        <taxon>Rhabditomorpha</taxon>
        <taxon>Strongyloidea</taxon>
        <taxon>Ancylostomatidae</taxon>
        <taxon>Ancylostomatinae</taxon>
        <taxon>Ancylostoma</taxon>
    </lineage>
</organism>